<dbReference type="GO" id="GO:0005524">
    <property type="term" value="F:ATP binding"/>
    <property type="evidence" value="ECO:0007669"/>
    <property type="project" value="InterPro"/>
</dbReference>
<dbReference type="AlphaFoldDB" id="A0A815BU29"/>
<dbReference type="Proteomes" id="UP000681722">
    <property type="component" value="Unassembled WGS sequence"/>
</dbReference>
<organism evidence="2 4">
    <name type="scientific">Didymodactylos carnosus</name>
    <dbReference type="NCBI Taxonomy" id="1234261"/>
    <lineage>
        <taxon>Eukaryota</taxon>
        <taxon>Metazoa</taxon>
        <taxon>Spiralia</taxon>
        <taxon>Gnathifera</taxon>
        <taxon>Rotifera</taxon>
        <taxon>Eurotatoria</taxon>
        <taxon>Bdelloidea</taxon>
        <taxon>Philodinida</taxon>
        <taxon>Philodinidae</taxon>
        <taxon>Didymodactylos</taxon>
    </lineage>
</organism>
<dbReference type="GO" id="GO:0004672">
    <property type="term" value="F:protein kinase activity"/>
    <property type="evidence" value="ECO:0007669"/>
    <property type="project" value="InterPro"/>
</dbReference>
<evidence type="ECO:0000313" key="4">
    <source>
        <dbReference type="Proteomes" id="UP000663829"/>
    </source>
</evidence>
<accession>A0A815BU29</accession>
<dbReference type="EMBL" id="CAJOBC010026522">
    <property type="protein sequence ID" value="CAF4071346.1"/>
    <property type="molecule type" value="Genomic_DNA"/>
</dbReference>
<feature type="domain" description="Protein kinase" evidence="1">
    <location>
        <begin position="46"/>
        <end position="137"/>
    </location>
</feature>
<dbReference type="Proteomes" id="UP000663829">
    <property type="component" value="Unassembled WGS sequence"/>
</dbReference>
<evidence type="ECO:0000259" key="1">
    <source>
        <dbReference type="PROSITE" id="PS50011"/>
    </source>
</evidence>
<name>A0A815BU29_9BILA</name>
<gene>
    <name evidence="2" type="ORF">GPM918_LOCUS27420</name>
    <name evidence="3" type="ORF">SRO942_LOCUS27741</name>
</gene>
<proteinExistence type="predicted"/>
<dbReference type="OrthoDB" id="2156623at2759"/>
<sequence length="137" mass="15891">MSKVKDERYNYLSYTGVKEDEEIVERFKTRWSKVVPCDPHIDLDKFQLIRTLGRGSFGRVVLALLKVENAVKVGGGMEGNKFYAIKVMDKKKLVRLDEIYPLFTQRIFFIPKISFARISYVLTHLTALNINKLTCVK</sequence>
<dbReference type="InterPro" id="IPR000719">
    <property type="entry name" value="Prot_kinase_dom"/>
</dbReference>
<evidence type="ECO:0000313" key="3">
    <source>
        <dbReference type="EMBL" id="CAF4071346.1"/>
    </source>
</evidence>
<keyword evidence="4" id="KW-1185">Reference proteome</keyword>
<protein>
    <recommendedName>
        <fullName evidence="1">Protein kinase domain-containing protein</fullName>
    </recommendedName>
</protein>
<comment type="caution">
    <text evidence="2">The sequence shown here is derived from an EMBL/GenBank/DDBJ whole genome shotgun (WGS) entry which is preliminary data.</text>
</comment>
<dbReference type="InterPro" id="IPR011009">
    <property type="entry name" value="Kinase-like_dom_sf"/>
</dbReference>
<dbReference type="Gene3D" id="3.30.200.20">
    <property type="entry name" value="Phosphorylase Kinase, domain 1"/>
    <property type="match status" value="1"/>
</dbReference>
<reference evidence="2" key="1">
    <citation type="submission" date="2021-02" db="EMBL/GenBank/DDBJ databases">
        <authorList>
            <person name="Nowell W R."/>
        </authorList>
    </citation>
    <scope>NUCLEOTIDE SEQUENCE</scope>
</reference>
<evidence type="ECO:0000313" key="2">
    <source>
        <dbReference type="EMBL" id="CAF1278088.1"/>
    </source>
</evidence>
<dbReference type="SUPFAM" id="SSF56112">
    <property type="entry name" value="Protein kinase-like (PK-like)"/>
    <property type="match status" value="1"/>
</dbReference>
<dbReference type="EMBL" id="CAJNOQ010011492">
    <property type="protein sequence ID" value="CAF1278088.1"/>
    <property type="molecule type" value="Genomic_DNA"/>
</dbReference>
<dbReference type="PROSITE" id="PS50011">
    <property type="entry name" value="PROTEIN_KINASE_DOM"/>
    <property type="match status" value="1"/>
</dbReference>